<dbReference type="Pfam" id="PF00777">
    <property type="entry name" value="Glyco_transf_29"/>
    <property type="match status" value="1"/>
</dbReference>
<keyword evidence="7" id="KW-1133">Transmembrane helix</keyword>
<evidence type="ECO:0000256" key="10">
    <source>
        <dbReference type="ARBA" id="ARBA00023157"/>
    </source>
</evidence>
<keyword evidence="11" id="KW-0325">Glycoprotein</keyword>
<dbReference type="InterPro" id="IPR001675">
    <property type="entry name" value="Glyco_trans_29"/>
</dbReference>
<gene>
    <name evidence="14" type="ORF">SPARVUS_LOCUS988811</name>
</gene>
<name>A0ABN9AKW4_9NEOB</name>
<keyword evidence="4" id="KW-0808">Transferase</keyword>
<evidence type="ECO:0000256" key="13">
    <source>
        <dbReference type="ARBA" id="ARBA00034329"/>
    </source>
</evidence>
<comment type="similarity">
    <text evidence="2">Belongs to the glycosyltransferase 29 family.</text>
</comment>
<keyword evidence="8" id="KW-0333">Golgi apparatus</keyword>
<dbReference type="PANTHER" id="PTHR46059:SF2">
    <property type="entry name" value="BETA-GALACTOSIDE ALPHA-2,6-SIALYLTRANSFERASE 1"/>
    <property type="match status" value="1"/>
</dbReference>
<dbReference type="InterPro" id="IPR012163">
    <property type="entry name" value="Sialyl_trans"/>
</dbReference>
<organism evidence="14 15">
    <name type="scientific">Staurois parvus</name>
    <dbReference type="NCBI Taxonomy" id="386267"/>
    <lineage>
        <taxon>Eukaryota</taxon>
        <taxon>Metazoa</taxon>
        <taxon>Chordata</taxon>
        <taxon>Craniata</taxon>
        <taxon>Vertebrata</taxon>
        <taxon>Euteleostomi</taxon>
        <taxon>Amphibia</taxon>
        <taxon>Batrachia</taxon>
        <taxon>Anura</taxon>
        <taxon>Neobatrachia</taxon>
        <taxon>Ranoidea</taxon>
        <taxon>Ranidae</taxon>
        <taxon>Staurois</taxon>
    </lineage>
</organism>
<keyword evidence="10" id="KW-1015">Disulfide bond</keyword>
<comment type="caution">
    <text evidence="14">The sequence shown here is derived from an EMBL/GenBank/DDBJ whole genome shotgun (WGS) entry which is preliminary data.</text>
</comment>
<evidence type="ECO:0000256" key="12">
    <source>
        <dbReference type="ARBA" id="ARBA00034249"/>
    </source>
</evidence>
<evidence type="ECO:0000256" key="3">
    <source>
        <dbReference type="ARBA" id="ARBA00022676"/>
    </source>
</evidence>
<comment type="catalytic activity">
    <reaction evidence="12">
        <text>a beta-D-galactoside + CMP-N-acetyl-beta-neuraminate = an N-acetyl-alpha-neuraminyl-(2-&gt;6)-beta-D-galactosyl derivative + CMP + H(+)</text>
        <dbReference type="Rhea" id="RHEA:52104"/>
        <dbReference type="ChEBI" id="CHEBI:15378"/>
        <dbReference type="ChEBI" id="CHEBI:28034"/>
        <dbReference type="ChEBI" id="CHEBI:57812"/>
        <dbReference type="ChEBI" id="CHEBI:60377"/>
        <dbReference type="ChEBI" id="CHEBI:136398"/>
        <dbReference type="EC" id="2.4.3.1"/>
    </reaction>
</comment>
<protein>
    <recommendedName>
        <fullName evidence="13">beta-galactoside alpha-(2,6)-sialyltransferase</fullName>
        <ecNumber evidence="13">2.4.3.1</ecNumber>
    </recommendedName>
</protein>
<evidence type="ECO:0000256" key="2">
    <source>
        <dbReference type="ARBA" id="ARBA00006003"/>
    </source>
</evidence>
<evidence type="ECO:0000256" key="7">
    <source>
        <dbReference type="ARBA" id="ARBA00022989"/>
    </source>
</evidence>
<dbReference type="InterPro" id="IPR038578">
    <property type="entry name" value="GT29-like_sf"/>
</dbReference>
<evidence type="ECO:0000256" key="6">
    <source>
        <dbReference type="ARBA" id="ARBA00022968"/>
    </source>
</evidence>
<evidence type="ECO:0000256" key="4">
    <source>
        <dbReference type="ARBA" id="ARBA00022679"/>
    </source>
</evidence>
<dbReference type="Gene3D" id="3.90.1480.20">
    <property type="entry name" value="Glycosyl transferase family 29"/>
    <property type="match status" value="1"/>
</dbReference>
<evidence type="ECO:0000256" key="8">
    <source>
        <dbReference type="ARBA" id="ARBA00023034"/>
    </source>
</evidence>
<proteinExistence type="inferred from homology"/>
<keyword evidence="3" id="KW-0328">Glycosyltransferase</keyword>
<evidence type="ECO:0000256" key="9">
    <source>
        <dbReference type="ARBA" id="ARBA00023136"/>
    </source>
</evidence>
<keyword evidence="6" id="KW-0735">Signal-anchor</keyword>
<sequence length="320" mass="37299">MERRYRSKLWPKEMTSKDLIRRLQGVRKNYQNMNKYKVKFKGQIKQNNSAAEILCHLKNRVNMSPLMATDLPPTAISWSQYMPKKSLQEKIGKLGRCAVVTSAGSMKFSKLGLEIDSHDAVLRFNKAPTNGFEIDVGSKTTIRLINSQIPTHPSYKFLNDPLYKKGILVIWDPAPYDADVHQWYEKPEYQFFDHYRHYCKRNPNQTFYILNPKTSWKLWDIVQENAPENIQPDPPSSGSLGILLMMNLCDEVNVYEFLPSIRQSDLCYYYDRFYDRACTVGGYHPLMYEKNLVMKLNQGNMDTIHKYGKVTLPGIKNLKC</sequence>
<comment type="subcellular location">
    <subcellularLocation>
        <location evidence="1">Golgi apparatus</location>
        <location evidence="1">Golgi stack membrane</location>
        <topology evidence="1">Single-pass type II membrane protein</topology>
    </subcellularLocation>
</comment>
<dbReference type="PIRSF" id="PIRSF005557">
    <property type="entry name" value="Sialyl_trans"/>
    <property type="match status" value="1"/>
</dbReference>
<dbReference type="EMBL" id="CATNWA010000303">
    <property type="protein sequence ID" value="CAI9536188.1"/>
    <property type="molecule type" value="Genomic_DNA"/>
</dbReference>
<accession>A0ABN9AKW4</accession>
<keyword evidence="5" id="KW-0812">Transmembrane</keyword>
<reference evidence="14" key="1">
    <citation type="submission" date="2023-05" db="EMBL/GenBank/DDBJ databases">
        <authorList>
            <person name="Stuckert A."/>
        </authorList>
    </citation>
    <scope>NUCLEOTIDE SEQUENCE</scope>
</reference>
<evidence type="ECO:0000256" key="11">
    <source>
        <dbReference type="ARBA" id="ARBA00023180"/>
    </source>
</evidence>
<keyword evidence="15" id="KW-1185">Reference proteome</keyword>
<evidence type="ECO:0000313" key="15">
    <source>
        <dbReference type="Proteomes" id="UP001162483"/>
    </source>
</evidence>
<dbReference type="Proteomes" id="UP001162483">
    <property type="component" value="Unassembled WGS sequence"/>
</dbReference>
<dbReference type="EC" id="2.4.3.1" evidence="13"/>
<evidence type="ECO:0000256" key="5">
    <source>
        <dbReference type="ARBA" id="ARBA00022692"/>
    </source>
</evidence>
<evidence type="ECO:0000313" key="14">
    <source>
        <dbReference type="EMBL" id="CAI9536188.1"/>
    </source>
</evidence>
<keyword evidence="9" id="KW-0472">Membrane</keyword>
<dbReference type="PANTHER" id="PTHR46059">
    <property type="entry name" value="BETA-GALACTOSIDE ALPHA-2,6-SIALYLTRANSFERASE"/>
    <property type="match status" value="1"/>
</dbReference>
<evidence type="ECO:0000256" key="1">
    <source>
        <dbReference type="ARBA" id="ARBA00004447"/>
    </source>
</evidence>